<dbReference type="Proteomes" id="UP000566813">
    <property type="component" value="Unassembled WGS sequence"/>
</dbReference>
<evidence type="ECO:0000259" key="2">
    <source>
        <dbReference type="PROSITE" id="PS51208"/>
    </source>
</evidence>
<evidence type="ECO:0000313" key="4">
    <source>
        <dbReference type="Proteomes" id="UP000566813"/>
    </source>
</evidence>
<keyword evidence="1" id="KW-0732">Signal</keyword>
<dbReference type="SUPFAM" id="SSF103515">
    <property type="entry name" value="Autotransporter"/>
    <property type="match status" value="1"/>
</dbReference>
<protein>
    <recommendedName>
        <fullName evidence="2">Autotransporter domain-containing protein</fullName>
    </recommendedName>
</protein>
<reference evidence="3 4" key="1">
    <citation type="submission" date="2020-08" db="EMBL/GenBank/DDBJ databases">
        <title>The genome sequence of type strain Novosphingobium flavum NBRC 111647.</title>
        <authorList>
            <person name="Liu Y."/>
        </authorList>
    </citation>
    <scope>NUCLEOTIDE SEQUENCE [LARGE SCALE GENOMIC DNA]</scope>
    <source>
        <strain evidence="3 4">NBRC 111647</strain>
    </source>
</reference>
<dbReference type="Gene3D" id="2.40.128.130">
    <property type="entry name" value="Autotransporter beta-domain"/>
    <property type="match status" value="1"/>
</dbReference>
<dbReference type="RefSeq" id="WP_185662633.1">
    <property type="nucleotide sequence ID" value="NZ_JACLAW010000002.1"/>
</dbReference>
<dbReference type="SMART" id="SM00869">
    <property type="entry name" value="Autotransporter"/>
    <property type="match status" value="1"/>
</dbReference>
<organism evidence="3 4">
    <name type="scientific">Novosphingobium flavum</name>
    <dbReference type="NCBI Taxonomy" id="1778672"/>
    <lineage>
        <taxon>Bacteria</taxon>
        <taxon>Pseudomonadati</taxon>
        <taxon>Pseudomonadota</taxon>
        <taxon>Alphaproteobacteria</taxon>
        <taxon>Sphingomonadales</taxon>
        <taxon>Sphingomonadaceae</taxon>
        <taxon>Novosphingobium</taxon>
    </lineage>
</organism>
<accession>A0A7X1FP99</accession>
<feature type="domain" description="Autotransporter" evidence="2">
    <location>
        <begin position="1688"/>
        <end position="1966"/>
    </location>
</feature>
<dbReference type="EMBL" id="JACLAW010000002">
    <property type="protein sequence ID" value="MBC2664374.1"/>
    <property type="molecule type" value="Genomic_DNA"/>
</dbReference>
<dbReference type="PROSITE" id="PS51208">
    <property type="entry name" value="AUTOTRANSPORTER"/>
    <property type="match status" value="1"/>
</dbReference>
<evidence type="ECO:0000256" key="1">
    <source>
        <dbReference type="SAM" id="SignalP"/>
    </source>
</evidence>
<proteinExistence type="predicted"/>
<evidence type="ECO:0000313" key="3">
    <source>
        <dbReference type="EMBL" id="MBC2664374.1"/>
    </source>
</evidence>
<keyword evidence="4" id="KW-1185">Reference proteome</keyword>
<dbReference type="InterPro" id="IPR036709">
    <property type="entry name" value="Autotransporte_beta_dom_sf"/>
</dbReference>
<feature type="chain" id="PRO_5031015003" description="Autotransporter domain-containing protein" evidence="1">
    <location>
        <begin position="38"/>
        <end position="1966"/>
    </location>
</feature>
<feature type="signal peptide" evidence="1">
    <location>
        <begin position="1"/>
        <end position="37"/>
    </location>
</feature>
<gene>
    <name evidence="3" type="ORF">H7F51_02455</name>
</gene>
<sequence length="1966" mass="194254">MTSYSVTSTKSDRARKQRLALAVTTALVGFNASHAFAEDVDITANSTVTTVNTAIDTAVNLPAADIAITITTPAVVTGGANLVLAPTGTAGEGDGAITFTNTGNLGVVTTGTVTDAVGVTLSGVGVASAANTVTVSNSGLITSGISATGFGGANAITNSGTVYGPINATGYDNVTVSTTAAGKVLVASGNAVSASAYSTSDADVSGGFTTTTWTGGNAVINQDGAATLLNGTTGADLSAYAETGDATVNVGAKAGTVYAYAGDTVASAVSGSTAAVDGETTRVYENSYTWGNDAAAVTVAAAGDVTGVVANGAGSATVTVAGKVGAGGVSASSNRTDYSDTDTETVDADGNTTEYDNLETYKLGGGTATVTVAAGGTVGTGGVSANGDAGASITANGNVTGSLAATSQGTETTYVSNNSYQADGSILAEHDSSIYTLAGGAANVTVGTGVTIGGSVSATGTTSAAVANSGKVTGSITASSTGYDETYTDDYSYDADGVETLYVDGYGSNRAGGAAAVTVAAGGSVGGSVTAVGDTSATVTANGNVTGSITADQMNGYDYSQAYSYPAAGGETDTYTYTYAPGTASVAVGANVKVGGNVSAYSNGAATVTAAAGSIINGSVTVDAQPGSNEVDTYTYGASAPVTGDYTTTYHYVEQTAGSTASLTNGGYIKGDVDVYGVTGATVTNTGQIAGQTSVYTYGQSSDELQTYKQVTATAGDVTTVTDSYSDVGSYAGTGGSITGTYSGTNGQVSFSPNQDGSIYQEAAANSTLTLSGTVYGSLTSYAGYDNSTGTYSNTETTVTATDAVTPANNTQTYTETSNSTETDGAGVSTITVSGLVSDAYDGAEVYSEGTSGSTVNVSGTVYGNVYSYADGISTDTEASTYTTLRTGAGLALTSSSDIDAETTTVTSGAAVGNLTGSGVVYGDLDVDGVSSATASVGANAKLYGDLDVYAGGTDYTYNSSDISAYNLTAGTSTRVDKYSYTYTPAAASGNASATVDGYVDDSVYVSAARGNASATVTGRVAGYVEADAGSSVYTYGEERQYSGTASPTTLNKYIETSSSTATGGTATVTVNTSAAQKALGVGSTIPSVSDVYAYGLGGATVTIAAGSSVADSVYAQSSDDNTAYTYTRTYAGGTSTVAETGSSTAVGAAASVVNNGTVGGEVWAEGRTAASVTNAGKAGSLGAYSLDTNETYTYSDNDVSNLTPSTHKIITTTVYTPVGGAATVTNSGTTNGVSLAGATGTLTNSGTITGDVYLGDSVVNGTYVQTVTSTTTSNPTPVFTPSATLFGQAYTVAQNGALTGNIYVDGADYTDYLGNKVKTSNVAATINLNTGSTTKGSIFGANNTTTVVNVAGGNLTLVGPAYVPASATVLTPTYSAGLAGGSTGGSFALNVNSGTASITPVTTGSKIFGLNGSVTVGASGTLVVGLLTTPTVTAGTGASVNTLSPYVTGANLLVTGNFASTGTVAVGLNGALVKNPTLLSSTSTDFIAPITSVLTSAGTGFTTGGSNTASSVTVGGNLNLGGTVKVYVPTGSIFLGTESQTLFTATGTIANTATVSSNLSSQFVKLALVTSGQTVQLKATRSNYSVGATNPNAASAASALTAAIPGVVSMLANDVAGIRTYTSLSQLSNAADIANIVTNLDWTLNATQAATVFNELASGSIYGSLANLRQNAVLNGQFDQLAQRRETEAGAVSLWMSPVGSFAKYSGTDSGASKIDATTYGAAIGVDVGYGDGGAFGFGFGYGRHNFDAMSFPASVDADTYTLGAYLTQSFGPLAVNAKFAYGFSTFDAHRDLTVLARKITGHFRGSEWDGSIGLSYLLQTGGMNVEPFADLSLRHWHTNGFTEEGGAGVGLNVQGAGKTVFDPTVGVRLSGNADPAAAFSLKPYASLSYTFQGDAGTARTVSYVGDPASTQFVLNGVNPKGYGSIGAGVTATVSNKVSLSLGGTYDFGSNNSVAAIRGAIGIKF</sequence>
<dbReference type="InterPro" id="IPR005546">
    <property type="entry name" value="Autotransporte_beta"/>
</dbReference>
<name>A0A7X1FP99_9SPHN</name>
<comment type="caution">
    <text evidence="3">The sequence shown here is derived from an EMBL/GenBank/DDBJ whole genome shotgun (WGS) entry which is preliminary data.</text>
</comment>